<name>A0A9P6MV85_9FUNG</name>
<dbReference type="EMBL" id="JAAAID010000805">
    <property type="protein sequence ID" value="KAG0013753.1"/>
    <property type="molecule type" value="Genomic_DNA"/>
</dbReference>
<reference evidence="3" key="1">
    <citation type="journal article" date="2020" name="Fungal Divers.">
        <title>Resolving the Mortierellaceae phylogeny through synthesis of multi-gene phylogenetics and phylogenomics.</title>
        <authorList>
            <person name="Vandepol N."/>
            <person name="Liber J."/>
            <person name="Desiro A."/>
            <person name="Na H."/>
            <person name="Kennedy M."/>
            <person name="Barry K."/>
            <person name="Grigoriev I.V."/>
            <person name="Miller A.N."/>
            <person name="O'Donnell K."/>
            <person name="Stajich J.E."/>
            <person name="Bonito G."/>
        </authorList>
    </citation>
    <scope>NUCLEOTIDE SEQUENCE</scope>
    <source>
        <strain evidence="3">NRRL 2769</strain>
    </source>
</reference>
<comment type="caution">
    <text evidence="3">The sequence shown here is derived from an EMBL/GenBank/DDBJ whole genome shotgun (WGS) entry which is preliminary data.</text>
</comment>
<dbReference type="InterPro" id="IPR019261">
    <property type="entry name" value="PARG_cat_microbial"/>
</dbReference>
<accession>A0A9P6MV85</accession>
<keyword evidence="1" id="KW-0472">Membrane</keyword>
<dbReference type="PANTHER" id="PTHR35596">
    <property type="entry name" value="DUF2263 DOMAIN-CONTAINING PROTEIN"/>
    <property type="match status" value="1"/>
</dbReference>
<evidence type="ECO:0000313" key="3">
    <source>
        <dbReference type="EMBL" id="KAG0013753.1"/>
    </source>
</evidence>
<organism evidence="3 4">
    <name type="scientific">Entomortierella chlamydospora</name>
    <dbReference type="NCBI Taxonomy" id="101097"/>
    <lineage>
        <taxon>Eukaryota</taxon>
        <taxon>Fungi</taxon>
        <taxon>Fungi incertae sedis</taxon>
        <taxon>Mucoromycota</taxon>
        <taxon>Mortierellomycotina</taxon>
        <taxon>Mortierellomycetes</taxon>
        <taxon>Mortierellales</taxon>
        <taxon>Mortierellaceae</taxon>
        <taxon>Entomortierella</taxon>
    </lineage>
</organism>
<keyword evidence="4" id="KW-1185">Reference proteome</keyword>
<feature type="domain" description="Microbial-type PARG catalytic" evidence="2">
    <location>
        <begin position="127"/>
        <end position="265"/>
    </location>
</feature>
<evidence type="ECO:0000256" key="1">
    <source>
        <dbReference type="SAM" id="Phobius"/>
    </source>
</evidence>
<feature type="transmembrane region" description="Helical" evidence="1">
    <location>
        <begin position="87"/>
        <end position="108"/>
    </location>
</feature>
<sequence length="418" mass="48343">MAAENKRDSPPSRPVSMQQKLLHFQQQQQQYNVKPITIRPNSMTLPVFSQPRPGSRFVRLLRYGQHLFQRFKRFHRIRTRRGFDFNWYRLAVTLVTFIFFLGAFRLFASIASSFMFSQTNQLGPRMAETLQALESLQYMTSSGKIINLDKNKLYSGVRRARLYQGSRIRRQIMDSQKDPIINVVNADSLDEALRLKRQGYKPVVLDMANREFPGGDYKSDGTTQEASLFRRTNLHQCLDTEPRRSEFYPIPSQGAIYCPNMVVMRKSTQYNEEFMERPEWMSFLAVAPLRNPPLVPNEANEMILGERAVIITKKKIQHMFRVALDNGHDAIVLSAFGCGRLHNPPESVAMIFKEIIHTNYMGGVKKGRTFSVITFAITDYKSRDSQVDDSYNYDTFKRVMESPYEIPIVEEQESGGEA</sequence>
<protein>
    <recommendedName>
        <fullName evidence="2">Microbial-type PARG catalytic domain-containing protein</fullName>
    </recommendedName>
</protein>
<proteinExistence type="predicted"/>
<dbReference type="Pfam" id="PF10021">
    <property type="entry name" value="PARG_cat_microb"/>
    <property type="match status" value="1"/>
</dbReference>
<dbReference type="Proteomes" id="UP000703661">
    <property type="component" value="Unassembled WGS sequence"/>
</dbReference>
<keyword evidence="1" id="KW-0812">Transmembrane</keyword>
<gene>
    <name evidence="3" type="ORF">BGZ80_010873</name>
</gene>
<evidence type="ECO:0000313" key="4">
    <source>
        <dbReference type="Proteomes" id="UP000703661"/>
    </source>
</evidence>
<dbReference type="InterPro" id="IPR012664">
    <property type="entry name" value="CHP02452"/>
</dbReference>
<dbReference type="AlphaFoldDB" id="A0A9P6MV85"/>
<keyword evidence="1" id="KW-1133">Transmembrane helix</keyword>
<dbReference type="NCBIfam" id="TIGR02452">
    <property type="entry name" value="TIGR02452 family protein"/>
    <property type="match status" value="1"/>
</dbReference>
<dbReference type="Gene3D" id="3.40.220.10">
    <property type="entry name" value="Leucine Aminopeptidase, subunit E, domain 1"/>
    <property type="match status" value="1"/>
</dbReference>
<dbReference type="OrthoDB" id="9985428at2759"/>
<dbReference type="InterPro" id="IPR043472">
    <property type="entry name" value="Macro_dom-like"/>
</dbReference>
<dbReference type="PANTHER" id="PTHR35596:SF1">
    <property type="entry name" value="MICROBIAL-TYPE PARG CATALYTIC DOMAIN-CONTAINING PROTEIN"/>
    <property type="match status" value="1"/>
</dbReference>
<evidence type="ECO:0000259" key="2">
    <source>
        <dbReference type="Pfam" id="PF10021"/>
    </source>
</evidence>